<keyword evidence="4 10" id="KW-0812">Transmembrane</keyword>
<keyword evidence="5 12" id="KW-0732">Signal</keyword>
<dbReference type="OrthoDB" id="9762903at2"/>
<dbReference type="InterPro" id="IPR037066">
    <property type="entry name" value="Plug_dom_sf"/>
</dbReference>
<evidence type="ECO:0000256" key="4">
    <source>
        <dbReference type="ARBA" id="ARBA00022692"/>
    </source>
</evidence>
<dbReference type="SUPFAM" id="SSF56935">
    <property type="entry name" value="Porins"/>
    <property type="match status" value="1"/>
</dbReference>
<dbReference type="GO" id="GO:0009279">
    <property type="term" value="C:cell outer membrane"/>
    <property type="evidence" value="ECO:0007669"/>
    <property type="project" value="UniProtKB-SubCell"/>
</dbReference>
<feature type="domain" description="TonB-dependent receptor-like beta-barrel" evidence="13">
    <location>
        <begin position="185"/>
        <end position="612"/>
    </location>
</feature>
<dbReference type="RefSeq" id="WP_123131311.1">
    <property type="nucleotide sequence ID" value="NZ_RJJE01000001.1"/>
</dbReference>
<dbReference type="PANTHER" id="PTHR30069">
    <property type="entry name" value="TONB-DEPENDENT OUTER MEMBRANE RECEPTOR"/>
    <property type="match status" value="1"/>
</dbReference>
<dbReference type="Pfam" id="PF00593">
    <property type="entry name" value="TonB_dep_Rec_b-barrel"/>
    <property type="match status" value="1"/>
</dbReference>
<dbReference type="InterPro" id="IPR036942">
    <property type="entry name" value="Beta-barrel_TonB_sf"/>
</dbReference>
<evidence type="ECO:0000259" key="13">
    <source>
        <dbReference type="Pfam" id="PF00593"/>
    </source>
</evidence>
<evidence type="ECO:0000256" key="12">
    <source>
        <dbReference type="SAM" id="SignalP"/>
    </source>
</evidence>
<protein>
    <submittedName>
        <fullName evidence="15">TonB-dependent receptor</fullName>
    </submittedName>
</protein>
<feature type="chain" id="PRO_5018046274" evidence="12">
    <location>
        <begin position="26"/>
        <end position="642"/>
    </location>
</feature>
<keyword evidence="16" id="KW-1185">Reference proteome</keyword>
<dbReference type="InterPro" id="IPR000531">
    <property type="entry name" value="Beta-barrel_TonB"/>
</dbReference>
<feature type="domain" description="TonB-dependent receptor plug" evidence="14">
    <location>
        <begin position="52"/>
        <end position="152"/>
    </location>
</feature>
<keyword evidence="2 10" id="KW-0813">Transport</keyword>
<dbReference type="PROSITE" id="PS52016">
    <property type="entry name" value="TONB_DEPENDENT_REC_3"/>
    <property type="match status" value="1"/>
</dbReference>
<dbReference type="GO" id="GO:0044718">
    <property type="term" value="P:siderophore transmembrane transport"/>
    <property type="evidence" value="ECO:0007669"/>
    <property type="project" value="TreeGrafter"/>
</dbReference>
<dbReference type="InterPro" id="IPR039426">
    <property type="entry name" value="TonB-dep_rcpt-like"/>
</dbReference>
<evidence type="ECO:0000256" key="1">
    <source>
        <dbReference type="ARBA" id="ARBA00004571"/>
    </source>
</evidence>
<evidence type="ECO:0000313" key="15">
    <source>
        <dbReference type="EMBL" id="RNI33122.1"/>
    </source>
</evidence>
<reference evidence="15 16" key="1">
    <citation type="submission" date="2018-11" db="EMBL/GenBank/DDBJ databases">
        <title>Rufibacter latericius sp. nov., isolated from water in Baiyang Lake.</title>
        <authorList>
            <person name="Yang Y."/>
        </authorList>
    </citation>
    <scope>NUCLEOTIDE SEQUENCE [LARGE SCALE GENOMIC DNA]</scope>
    <source>
        <strain evidence="15 16">MCC P1</strain>
    </source>
</reference>
<evidence type="ECO:0000256" key="6">
    <source>
        <dbReference type="ARBA" id="ARBA00023077"/>
    </source>
</evidence>
<evidence type="ECO:0000313" key="16">
    <source>
        <dbReference type="Proteomes" id="UP000271010"/>
    </source>
</evidence>
<dbReference type="Proteomes" id="UP000271010">
    <property type="component" value="Unassembled WGS sequence"/>
</dbReference>
<evidence type="ECO:0000256" key="10">
    <source>
        <dbReference type="PROSITE-ProRule" id="PRU01360"/>
    </source>
</evidence>
<gene>
    <name evidence="15" type="ORF">EFA69_01495</name>
</gene>
<keyword evidence="3 10" id="KW-1134">Transmembrane beta strand</keyword>
<evidence type="ECO:0000256" key="2">
    <source>
        <dbReference type="ARBA" id="ARBA00022448"/>
    </source>
</evidence>
<evidence type="ECO:0000256" key="11">
    <source>
        <dbReference type="RuleBase" id="RU003357"/>
    </source>
</evidence>
<feature type="signal peptide" evidence="12">
    <location>
        <begin position="1"/>
        <end position="25"/>
    </location>
</feature>
<accession>A0A3M9N5Q5</accession>
<comment type="subcellular location">
    <subcellularLocation>
        <location evidence="1 10">Cell outer membrane</location>
        <topology evidence="1 10">Multi-pass membrane protein</topology>
    </subcellularLocation>
</comment>
<dbReference type="Gene3D" id="2.40.170.20">
    <property type="entry name" value="TonB-dependent receptor, beta-barrel domain"/>
    <property type="match status" value="1"/>
</dbReference>
<sequence>MTQRAVFFAYILGLASTLLAPETYAQTQLPDTVELRAVTVAGHKYTRYAAGSRTQSIDSLLLSRQPGITLADVLQQRSPLYLKSYGNGMTATVAFRGTTASHTAVLWNGLNIALPTLGLTDFALLPPSAHTQVALQHGPGGALHGSGAVGGTVLLNNPVSFEPRREVQVQQELGSFGHRRSAASGSFSNGRLSLTSSFTRTASDNDFRFRNTTVFGAPRETQQNAAFKQTSFAQDLHYKLSQNQRLTVRGWYVKTHRQIQPSMGSANNHAVQDDENLRLMAEWQGQLAGGTTTVRGAWFKDRLDYAENGTPSLSTVSTYQSQVEHERQLLPHLLLQVGGEAQVFKAEVGGYSGNVDETRFSAYSWLRYTPVDKLQINLNVRQAWVQSFNPPFTPTLGANYTLLATEGNTLTAKANVSRSYRVPTLNDRFWYPSGNPDLKPENGWGYEAGLVHAFQQGKLTGTTEITGYRLKVEDWIQWQTRGAYSEPVNLQNVRGYGMEADYRWNFQAAENVLLSGGLAYAYTISEQKLPNAWAELQDRQLFYVPKHKVAGWAEVRYRNWWLATDATFTSKRYTDNDNNNWLDPYALINASIGKTFAWRTFEAQLQAQVQNLSNTVYQTMAYRAMPPRNFRISLGLKWAQQP</sequence>
<evidence type="ECO:0000256" key="9">
    <source>
        <dbReference type="ARBA" id="ARBA00023237"/>
    </source>
</evidence>
<comment type="caution">
    <text evidence="15">The sequence shown here is derived from an EMBL/GenBank/DDBJ whole genome shotgun (WGS) entry which is preliminary data.</text>
</comment>
<evidence type="ECO:0000259" key="14">
    <source>
        <dbReference type="Pfam" id="PF07715"/>
    </source>
</evidence>
<dbReference type="GO" id="GO:0015344">
    <property type="term" value="F:siderophore uptake transmembrane transporter activity"/>
    <property type="evidence" value="ECO:0007669"/>
    <property type="project" value="TreeGrafter"/>
</dbReference>
<proteinExistence type="inferred from homology"/>
<dbReference type="Gene3D" id="2.170.130.10">
    <property type="entry name" value="TonB-dependent receptor, plug domain"/>
    <property type="match status" value="1"/>
</dbReference>
<keyword evidence="9 10" id="KW-0998">Cell outer membrane</keyword>
<evidence type="ECO:0000256" key="3">
    <source>
        <dbReference type="ARBA" id="ARBA00022452"/>
    </source>
</evidence>
<keyword evidence="8 15" id="KW-0675">Receptor</keyword>
<dbReference type="Pfam" id="PF07715">
    <property type="entry name" value="Plug"/>
    <property type="match status" value="1"/>
</dbReference>
<keyword evidence="6 11" id="KW-0798">TonB box</keyword>
<comment type="similarity">
    <text evidence="10 11">Belongs to the TonB-dependent receptor family.</text>
</comment>
<dbReference type="InterPro" id="IPR012910">
    <property type="entry name" value="Plug_dom"/>
</dbReference>
<evidence type="ECO:0000256" key="7">
    <source>
        <dbReference type="ARBA" id="ARBA00023136"/>
    </source>
</evidence>
<keyword evidence="7 10" id="KW-0472">Membrane</keyword>
<evidence type="ECO:0000256" key="8">
    <source>
        <dbReference type="ARBA" id="ARBA00023170"/>
    </source>
</evidence>
<dbReference type="EMBL" id="RJJE01000001">
    <property type="protein sequence ID" value="RNI33122.1"/>
    <property type="molecule type" value="Genomic_DNA"/>
</dbReference>
<organism evidence="15 16">
    <name type="scientific">Rufibacter immobilis</name>
    <dbReference type="NCBI Taxonomy" id="1348778"/>
    <lineage>
        <taxon>Bacteria</taxon>
        <taxon>Pseudomonadati</taxon>
        <taxon>Bacteroidota</taxon>
        <taxon>Cytophagia</taxon>
        <taxon>Cytophagales</taxon>
        <taxon>Hymenobacteraceae</taxon>
        <taxon>Rufibacter</taxon>
    </lineage>
</organism>
<dbReference type="PANTHER" id="PTHR30069:SF29">
    <property type="entry name" value="HEMOGLOBIN AND HEMOGLOBIN-HAPTOGLOBIN-BINDING PROTEIN 1-RELATED"/>
    <property type="match status" value="1"/>
</dbReference>
<dbReference type="AlphaFoldDB" id="A0A3M9N5Q5"/>
<evidence type="ECO:0000256" key="5">
    <source>
        <dbReference type="ARBA" id="ARBA00022729"/>
    </source>
</evidence>
<name>A0A3M9N5Q5_9BACT</name>